<evidence type="ECO:0000313" key="3">
    <source>
        <dbReference type="EMBL" id="UYM17963.1"/>
    </source>
</evidence>
<evidence type="ECO:0000256" key="1">
    <source>
        <dbReference type="SAM" id="SignalP"/>
    </source>
</evidence>
<name>A0ABY6GYU7_9GAMM</name>
<keyword evidence="4" id="KW-1185">Reference proteome</keyword>
<evidence type="ECO:0000313" key="4">
    <source>
        <dbReference type="Proteomes" id="UP001163255"/>
    </source>
</evidence>
<reference evidence="3" key="1">
    <citation type="submission" date="2022-10" db="EMBL/GenBank/DDBJ databases">
        <title>Completed Genome Sequence of two octocoral isolated bacterium, Endozoicomonas euniceicola EF212T and Endozoicomonas gorgoniicola PS125T.</title>
        <authorList>
            <person name="Chiou Y.-J."/>
            <person name="Chen Y.-H."/>
        </authorList>
    </citation>
    <scope>NUCLEOTIDE SEQUENCE</scope>
    <source>
        <strain evidence="3">EF212</strain>
    </source>
</reference>
<accession>A0ABY6GYU7</accession>
<dbReference type="EMBL" id="CP103300">
    <property type="protein sequence ID" value="UYM17963.1"/>
    <property type="molecule type" value="Genomic_DNA"/>
</dbReference>
<protein>
    <submittedName>
        <fullName evidence="3">Metallophosphoesterase</fullName>
    </submittedName>
</protein>
<keyword evidence="1" id="KW-0732">Signal</keyword>
<feature type="domain" description="Calcineurin-like phosphoesterase" evidence="2">
    <location>
        <begin position="40"/>
        <end position="265"/>
    </location>
</feature>
<dbReference type="InterPro" id="IPR029052">
    <property type="entry name" value="Metallo-depent_PP-like"/>
</dbReference>
<dbReference type="InterPro" id="IPR004843">
    <property type="entry name" value="Calcineurin-like_PHP"/>
</dbReference>
<organism evidence="3 4">
    <name type="scientific">Endozoicomonas euniceicola</name>
    <dbReference type="NCBI Taxonomy" id="1234143"/>
    <lineage>
        <taxon>Bacteria</taxon>
        <taxon>Pseudomonadati</taxon>
        <taxon>Pseudomonadota</taxon>
        <taxon>Gammaproteobacteria</taxon>
        <taxon>Oceanospirillales</taxon>
        <taxon>Endozoicomonadaceae</taxon>
        <taxon>Endozoicomonas</taxon>
    </lineage>
</organism>
<sequence length="306" mass="34815">MLKAALLMFSIKSTVACVTAMLITMDSAVMAEEINISLHSDLHNEMQDHSLIDEPKVISSDKADIFVLAGDIHNGIESIQYAKSVAKKHNKPVIFIAGNHEYYGHDLIETEKILRKESSSEENVYFLEKDSIVLNNIRFLGCTLWSNFELYEQVIPGSKAFCMAWSEGRINDFSKITMNNRAISSGDMENLNQDCMQWLQKEFLMPHSGPTVVITHFAPVPDCVDEKWKKEPPEFNELSPYFVNNLTEFITTWQPDFWFYGHTHSNICLKIGKTQIISNQKGYPSEEDSTGYRPDMLIKVNSANAN</sequence>
<feature type="chain" id="PRO_5045975778" evidence="1">
    <location>
        <begin position="32"/>
        <end position="306"/>
    </location>
</feature>
<proteinExistence type="predicted"/>
<dbReference type="PANTHER" id="PTHR37844">
    <property type="entry name" value="SER/THR PROTEIN PHOSPHATASE SUPERFAMILY (AFU_ORTHOLOGUE AFUA_1G14840)"/>
    <property type="match status" value="1"/>
</dbReference>
<feature type="signal peptide" evidence="1">
    <location>
        <begin position="1"/>
        <end position="31"/>
    </location>
</feature>
<dbReference type="Pfam" id="PF00149">
    <property type="entry name" value="Metallophos"/>
    <property type="match status" value="1"/>
</dbReference>
<dbReference type="Gene3D" id="3.60.21.10">
    <property type="match status" value="1"/>
</dbReference>
<dbReference type="Proteomes" id="UP001163255">
    <property type="component" value="Chromosome"/>
</dbReference>
<dbReference type="PANTHER" id="PTHR37844:SF2">
    <property type="entry name" value="SER_THR PROTEIN PHOSPHATASE SUPERFAMILY (AFU_ORTHOLOGUE AFUA_1G14840)"/>
    <property type="match status" value="1"/>
</dbReference>
<evidence type="ECO:0000259" key="2">
    <source>
        <dbReference type="Pfam" id="PF00149"/>
    </source>
</evidence>
<gene>
    <name evidence="3" type="ORF">NX720_08680</name>
</gene>
<dbReference type="SUPFAM" id="SSF56300">
    <property type="entry name" value="Metallo-dependent phosphatases"/>
    <property type="match status" value="1"/>
</dbReference>
<dbReference type="RefSeq" id="WP_262600738.1">
    <property type="nucleotide sequence ID" value="NZ_CP103300.1"/>
</dbReference>